<dbReference type="PROSITE" id="PS50110">
    <property type="entry name" value="RESPONSE_REGULATORY"/>
    <property type="match status" value="1"/>
</dbReference>
<dbReference type="Pfam" id="PF00072">
    <property type="entry name" value="Response_reg"/>
    <property type="match status" value="1"/>
</dbReference>
<dbReference type="InterPro" id="IPR011006">
    <property type="entry name" value="CheY-like_superfamily"/>
</dbReference>
<dbReference type="PANTHER" id="PTHR45526">
    <property type="entry name" value="TRANSCRIPTIONAL REGULATORY PROTEIN DPIA"/>
    <property type="match status" value="1"/>
</dbReference>
<dbReference type="SUPFAM" id="SSF52172">
    <property type="entry name" value="CheY-like"/>
    <property type="match status" value="1"/>
</dbReference>
<accession>A0A3M9MK41</accession>
<protein>
    <submittedName>
        <fullName evidence="4">DNA-binding response regulator</fullName>
    </submittedName>
</protein>
<dbReference type="InterPro" id="IPR001789">
    <property type="entry name" value="Sig_transdc_resp-reg_receiver"/>
</dbReference>
<feature type="modified residue" description="4-aspartylphosphate" evidence="1">
    <location>
        <position position="54"/>
    </location>
</feature>
<dbReference type="PROSITE" id="PS50930">
    <property type="entry name" value="HTH_LYTTR"/>
    <property type="match status" value="1"/>
</dbReference>
<dbReference type="SMART" id="SM00448">
    <property type="entry name" value="REC"/>
    <property type="match status" value="1"/>
</dbReference>
<dbReference type="GO" id="GO:0000156">
    <property type="term" value="F:phosphorelay response regulator activity"/>
    <property type="evidence" value="ECO:0007669"/>
    <property type="project" value="TreeGrafter"/>
</dbReference>
<dbReference type="SMART" id="SM00850">
    <property type="entry name" value="LytTR"/>
    <property type="match status" value="1"/>
</dbReference>
<evidence type="ECO:0000313" key="4">
    <source>
        <dbReference type="EMBL" id="RNI25909.1"/>
    </source>
</evidence>
<dbReference type="OrthoDB" id="1646880at2"/>
<keyword evidence="4" id="KW-0238">DNA-binding</keyword>
<gene>
    <name evidence="4" type="ORF">EFB08_13800</name>
</gene>
<reference evidence="4 5" key="1">
    <citation type="submission" date="2018-11" db="EMBL/GenBank/DDBJ databases">
        <title>Rufibacter latericius sp. nov., isolated from water in Baiyang Lake.</title>
        <authorList>
            <person name="Yang Y."/>
        </authorList>
    </citation>
    <scope>NUCLEOTIDE SEQUENCE [LARGE SCALE GENOMIC DNA]</scope>
    <source>
        <strain evidence="4 5">R-22-1c-1</strain>
    </source>
</reference>
<dbReference type="AlphaFoldDB" id="A0A3M9MK41"/>
<evidence type="ECO:0000259" key="2">
    <source>
        <dbReference type="PROSITE" id="PS50110"/>
    </source>
</evidence>
<dbReference type="Proteomes" id="UP000272117">
    <property type="component" value="Unassembled WGS sequence"/>
</dbReference>
<dbReference type="PANTHER" id="PTHR45526:SF1">
    <property type="entry name" value="TRANSCRIPTIONAL REGULATORY PROTEIN DCUR-RELATED"/>
    <property type="match status" value="1"/>
</dbReference>
<dbReference type="InterPro" id="IPR051271">
    <property type="entry name" value="2C-system_Tx_regulators"/>
</dbReference>
<comment type="caution">
    <text evidence="4">The sequence shown here is derived from an EMBL/GenBank/DDBJ whole genome shotgun (WGS) entry which is preliminary data.</text>
</comment>
<name>A0A3M9MK41_9BACT</name>
<evidence type="ECO:0000259" key="3">
    <source>
        <dbReference type="PROSITE" id="PS50930"/>
    </source>
</evidence>
<dbReference type="GO" id="GO:0003677">
    <property type="term" value="F:DNA binding"/>
    <property type="evidence" value="ECO:0007669"/>
    <property type="project" value="UniProtKB-KW"/>
</dbReference>
<keyword evidence="1" id="KW-0597">Phosphoprotein</keyword>
<keyword evidence="5" id="KW-1185">Reference proteome</keyword>
<organism evidence="4 5">
    <name type="scientific">Rufibacter latericius</name>
    <dbReference type="NCBI Taxonomy" id="2487040"/>
    <lineage>
        <taxon>Bacteria</taxon>
        <taxon>Pseudomonadati</taxon>
        <taxon>Bacteroidota</taxon>
        <taxon>Cytophagia</taxon>
        <taxon>Cytophagales</taxon>
        <taxon>Hymenobacteraceae</taxon>
        <taxon>Rufibacter</taxon>
    </lineage>
</organism>
<dbReference type="InterPro" id="IPR007492">
    <property type="entry name" value="LytTR_DNA-bd_dom"/>
</dbReference>
<dbReference type="Gene3D" id="2.40.50.1020">
    <property type="entry name" value="LytTr DNA-binding domain"/>
    <property type="match status" value="1"/>
</dbReference>
<dbReference type="EMBL" id="RJJD01000008">
    <property type="protein sequence ID" value="RNI25909.1"/>
    <property type="molecule type" value="Genomic_DNA"/>
</dbReference>
<feature type="domain" description="HTH LytTR-type" evidence="3">
    <location>
        <begin position="147"/>
        <end position="214"/>
    </location>
</feature>
<evidence type="ECO:0000313" key="5">
    <source>
        <dbReference type="Proteomes" id="UP000272117"/>
    </source>
</evidence>
<evidence type="ECO:0000256" key="1">
    <source>
        <dbReference type="PROSITE-ProRule" id="PRU00169"/>
    </source>
</evidence>
<dbReference type="Pfam" id="PF04397">
    <property type="entry name" value="LytTR"/>
    <property type="match status" value="1"/>
</dbReference>
<dbReference type="Gene3D" id="3.40.50.2300">
    <property type="match status" value="1"/>
</dbReference>
<dbReference type="RefSeq" id="WP_123127530.1">
    <property type="nucleotide sequence ID" value="NZ_RJJD01000008.1"/>
</dbReference>
<sequence length="249" mass="28446">MIRCICVDDEAYASNLLKAYIQKIPFLEFVGSTTSPIEALGWVSESRADLVFLDIQMPELTGLQFLKLAGNKCKVILTTAYPEYALDGYEHDVIDYLLKPIAFDRFLKAVQKAQAILQPVTTAPTQVSTSLVPIVSPVSAHPEYMFVKGESKNKFLRINYADILFIEGLKNYVSLYLPQQRVVTYQTLRDLEEQLPQPPFYRVHKSYIISIDKVTMVDGHTIYMKEKSVPIGETYREGFFKLIREKDQS</sequence>
<proteinExistence type="predicted"/>
<feature type="domain" description="Response regulatory" evidence="2">
    <location>
        <begin position="3"/>
        <end position="114"/>
    </location>
</feature>